<organism evidence="2">
    <name type="scientific">Coccolithus braarudii</name>
    <dbReference type="NCBI Taxonomy" id="221442"/>
    <lineage>
        <taxon>Eukaryota</taxon>
        <taxon>Haptista</taxon>
        <taxon>Haptophyta</taxon>
        <taxon>Prymnesiophyceae</taxon>
        <taxon>Coccolithales</taxon>
        <taxon>Coccolithaceae</taxon>
        <taxon>Coccolithus</taxon>
    </lineage>
</organism>
<sequence>MKRCVPLLVMLRGAASFQPPPRLARPQFASRAAPYCVRSQFDDFEPSTATRAPSALASSFDDYVEQPPDAQSSGPFSAGGARSMSDGPRLPTEKQINYAQRLAIAAAENFPEDILVSSEACSAFIDRLLRQTPPSKKQVDYAQLLAFRAGEALPADALMSASACSAYIDRLVSVAQAGGGVAQQTQYGGQRPQYQPAPAAMSGGAQSAVAPNIELAAGGPSQKQVIFAVKLAQAAGVGLSAEALRDKGECSRFIEERLALQSSMPPASASPSVTPYSTPAAAQTQPPAFKDEDIPF</sequence>
<evidence type="ECO:0000313" key="2">
    <source>
        <dbReference type="EMBL" id="CAD8599337.1"/>
    </source>
</evidence>
<feature type="compositionally biased region" description="Low complexity" evidence="1">
    <location>
        <begin position="262"/>
        <end position="288"/>
    </location>
</feature>
<reference evidence="2" key="1">
    <citation type="submission" date="2021-01" db="EMBL/GenBank/DDBJ databases">
        <authorList>
            <person name="Corre E."/>
            <person name="Pelletier E."/>
            <person name="Niang G."/>
            <person name="Scheremetjew M."/>
            <person name="Finn R."/>
            <person name="Kale V."/>
            <person name="Holt S."/>
            <person name="Cochrane G."/>
            <person name="Meng A."/>
            <person name="Brown T."/>
            <person name="Cohen L."/>
        </authorList>
    </citation>
    <scope>NUCLEOTIDE SEQUENCE</scope>
    <source>
        <strain evidence="2">PLY182g</strain>
    </source>
</reference>
<accession>A0A7S0L1R9</accession>
<name>A0A7S0L1R9_9EUKA</name>
<evidence type="ECO:0000256" key="1">
    <source>
        <dbReference type="SAM" id="MobiDB-lite"/>
    </source>
</evidence>
<gene>
    <name evidence="2" type="ORF">CPEL01642_LOCUS2667</name>
</gene>
<feature type="region of interest" description="Disordered" evidence="1">
    <location>
        <begin position="261"/>
        <end position="296"/>
    </location>
</feature>
<feature type="region of interest" description="Disordered" evidence="1">
    <location>
        <begin position="63"/>
        <end position="91"/>
    </location>
</feature>
<dbReference type="AlphaFoldDB" id="A0A7S0L1R9"/>
<protein>
    <submittedName>
        <fullName evidence="2">Uncharacterized protein</fullName>
    </submittedName>
</protein>
<proteinExistence type="predicted"/>
<dbReference type="EMBL" id="HBEY01005484">
    <property type="protein sequence ID" value="CAD8599337.1"/>
    <property type="molecule type" value="Transcribed_RNA"/>
</dbReference>